<evidence type="ECO:0000256" key="1">
    <source>
        <dbReference type="SAM" id="MobiDB-lite"/>
    </source>
</evidence>
<protein>
    <submittedName>
        <fullName evidence="3 4">Ral guanine nucleotide dissociation stimulator-like isoform X1</fullName>
    </submittedName>
</protein>
<sequence>MVRHKGPSPNESALGGQCGSKGQASHPVAHLPPPSTIYLMLGSWLDQGQDFSEPLQFPCLTVKLATVHVSSGGSDPEGQACLLPGHLEHLMVTETEQKEPPPKLLPLPEPEPEPAPAPGLEPAPPPVPSPVVELEPASPVSATARLEEGPPLKSAPVSAPALETTGRWALLRLPVPSAAVRSPQDPAPEPTCPWAVTTEDQLREEKPNLLDFSPQLVAEQLMRMAAVSSRAHRAGGPCLPGAMSHPTPAIPCSRIQWSGSISLLPPLPTL</sequence>
<feature type="compositionally biased region" description="Pro residues" evidence="1">
    <location>
        <begin position="102"/>
        <end position="129"/>
    </location>
</feature>
<evidence type="ECO:0000313" key="2">
    <source>
        <dbReference type="Proteomes" id="UP001652662"/>
    </source>
</evidence>
<dbReference type="GeneID" id="139079260"/>
<accession>A0ABM4M8Y4</accession>
<evidence type="ECO:0000313" key="4">
    <source>
        <dbReference type="RefSeq" id="XP_070449150.1"/>
    </source>
</evidence>
<name>A0ABM4M8Y4_EQUPR</name>
<evidence type="ECO:0000313" key="3">
    <source>
        <dbReference type="RefSeq" id="XP_070449149.1"/>
    </source>
</evidence>
<reference evidence="3 4" key="1">
    <citation type="submission" date="2025-05" db="UniProtKB">
        <authorList>
            <consortium name="RefSeq"/>
        </authorList>
    </citation>
    <scope>IDENTIFICATION</scope>
    <source>
        <tissue evidence="3 4">Blood</tissue>
    </source>
</reference>
<organism evidence="2 3">
    <name type="scientific">Equus przewalskii</name>
    <name type="common">Przewalski's horse</name>
    <name type="synonym">Equus caballus przewalskii</name>
    <dbReference type="NCBI Taxonomy" id="9798"/>
    <lineage>
        <taxon>Eukaryota</taxon>
        <taxon>Metazoa</taxon>
        <taxon>Chordata</taxon>
        <taxon>Craniata</taxon>
        <taxon>Vertebrata</taxon>
        <taxon>Euteleostomi</taxon>
        <taxon>Mammalia</taxon>
        <taxon>Eutheria</taxon>
        <taxon>Laurasiatheria</taxon>
        <taxon>Perissodactyla</taxon>
        <taxon>Equidae</taxon>
        <taxon>Equus</taxon>
    </lineage>
</organism>
<dbReference type="RefSeq" id="XP_070449149.1">
    <property type="nucleotide sequence ID" value="XM_070593048.1"/>
</dbReference>
<proteinExistence type="predicted"/>
<feature type="region of interest" description="Disordered" evidence="1">
    <location>
        <begin position="95"/>
        <end position="158"/>
    </location>
</feature>
<feature type="compositionally biased region" description="Low complexity" evidence="1">
    <location>
        <begin position="130"/>
        <end position="141"/>
    </location>
</feature>
<dbReference type="Proteomes" id="UP001652662">
    <property type="component" value="Chromosome 25"/>
</dbReference>
<gene>
    <name evidence="3 4" type="primary">LOC139079260</name>
</gene>
<feature type="region of interest" description="Disordered" evidence="1">
    <location>
        <begin position="1"/>
        <end position="30"/>
    </location>
</feature>
<keyword evidence="2" id="KW-1185">Reference proteome</keyword>
<dbReference type="RefSeq" id="XP_070449150.1">
    <property type="nucleotide sequence ID" value="XM_070593049.1"/>
</dbReference>